<dbReference type="InterPro" id="IPR010982">
    <property type="entry name" value="Lambda_DNA-bd_dom_sf"/>
</dbReference>
<dbReference type="PANTHER" id="PTHR43236:SF1">
    <property type="entry name" value="BLL7220 PROTEIN"/>
    <property type="match status" value="1"/>
</dbReference>
<dbReference type="RefSeq" id="WP_002729869.1">
    <property type="nucleotide sequence ID" value="NZ_CAHP01000028.1"/>
</dbReference>
<dbReference type="SUPFAM" id="SSF47413">
    <property type="entry name" value="lambda repressor-like DNA-binding domains"/>
    <property type="match status" value="1"/>
</dbReference>
<comment type="caution">
    <text evidence="3">The sequence shown here is derived from an EMBL/GenBank/DDBJ whole genome shotgun (WGS) entry which is preliminary data.</text>
</comment>
<dbReference type="CDD" id="cd00093">
    <property type="entry name" value="HTH_XRE"/>
    <property type="match status" value="1"/>
</dbReference>
<dbReference type="SMART" id="SM00530">
    <property type="entry name" value="HTH_XRE"/>
    <property type="match status" value="1"/>
</dbReference>
<dbReference type="EMBL" id="CAHP01000028">
    <property type="protein sequence ID" value="CCG42221.1"/>
    <property type="molecule type" value="Genomic_DNA"/>
</dbReference>
<gene>
    <name evidence="3" type="ORF">PHAMO_340094</name>
</gene>
<sequence>MSNTRSSSRGRTPSGRPNPVDIHVGERLRLRRMLMGLSQEALAGSLGLTFQQIQKYESGANRVGASRLYDLARALDVSVDYFYDEMNEQVKQASPRHMARLDSEPEMPPVLAVNSRETLDLIRAYYRINDPSVRRRVHELARALGLQLERQKIDQGQISQEADVFRTTQPDPGE</sequence>
<dbReference type="eggNOG" id="COG1396">
    <property type="taxonomic scope" value="Bacteria"/>
</dbReference>
<dbReference type="Gene3D" id="1.10.260.40">
    <property type="entry name" value="lambda repressor-like DNA-binding domains"/>
    <property type="match status" value="1"/>
</dbReference>
<name>H8FV33_MAGML</name>
<dbReference type="PROSITE" id="PS50943">
    <property type="entry name" value="HTH_CROC1"/>
    <property type="match status" value="1"/>
</dbReference>
<dbReference type="InterPro" id="IPR001387">
    <property type="entry name" value="Cro/C1-type_HTH"/>
</dbReference>
<evidence type="ECO:0000313" key="3">
    <source>
        <dbReference type="EMBL" id="CCG42221.1"/>
    </source>
</evidence>
<accession>H8FV33</accession>
<dbReference type="AlphaFoldDB" id="H8FV33"/>
<dbReference type="Pfam" id="PF01381">
    <property type="entry name" value="HTH_3"/>
    <property type="match status" value="1"/>
</dbReference>
<evidence type="ECO:0000313" key="4">
    <source>
        <dbReference type="Proteomes" id="UP000004169"/>
    </source>
</evidence>
<protein>
    <submittedName>
        <fullName evidence="3">Transcriptional regulator</fullName>
    </submittedName>
</protein>
<dbReference type="InterPro" id="IPR052345">
    <property type="entry name" value="Rad_response_metalloprotease"/>
</dbReference>
<organism evidence="3 4">
    <name type="scientific">Magnetospirillum molischianum DSM 120</name>
    <dbReference type="NCBI Taxonomy" id="1150626"/>
    <lineage>
        <taxon>Bacteria</taxon>
        <taxon>Pseudomonadati</taxon>
        <taxon>Pseudomonadota</taxon>
        <taxon>Alphaproteobacteria</taxon>
        <taxon>Rhodospirillales</taxon>
        <taxon>Rhodospirillaceae</taxon>
        <taxon>Magnetospirillum</taxon>
    </lineage>
</organism>
<dbReference type="PANTHER" id="PTHR43236">
    <property type="entry name" value="ANTITOXIN HIGA1"/>
    <property type="match status" value="1"/>
</dbReference>
<proteinExistence type="predicted"/>
<reference evidence="3 4" key="1">
    <citation type="journal article" date="2012" name="J. Bacteriol.">
        <title>Draft Genome Sequence of the Purple Photosynthetic Bacterium Phaeospirillum molischianum DSM120, a Particularly Versatile Bacterium.</title>
        <authorList>
            <person name="Duquesne K."/>
            <person name="Prima V."/>
            <person name="Ji B."/>
            <person name="Rouy Z."/>
            <person name="Medigue C."/>
            <person name="Talla E."/>
            <person name="Sturgis J.N."/>
        </authorList>
    </citation>
    <scope>NUCLEOTIDE SEQUENCE [LARGE SCALE GENOMIC DNA]</scope>
    <source>
        <strain evidence="4">DSM120</strain>
    </source>
</reference>
<evidence type="ECO:0000256" key="1">
    <source>
        <dbReference type="SAM" id="MobiDB-lite"/>
    </source>
</evidence>
<feature type="domain" description="HTH cro/C1-type" evidence="2">
    <location>
        <begin position="28"/>
        <end position="82"/>
    </location>
</feature>
<feature type="compositionally biased region" description="Low complexity" evidence="1">
    <location>
        <begin position="1"/>
        <end position="18"/>
    </location>
</feature>
<feature type="region of interest" description="Disordered" evidence="1">
    <location>
        <begin position="1"/>
        <end position="23"/>
    </location>
</feature>
<dbReference type="STRING" id="1150626.PHAMO_340094"/>
<dbReference type="GO" id="GO:0003677">
    <property type="term" value="F:DNA binding"/>
    <property type="evidence" value="ECO:0007669"/>
    <property type="project" value="InterPro"/>
</dbReference>
<evidence type="ECO:0000259" key="2">
    <source>
        <dbReference type="PROSITE" id="PS50943"/>
    </source>
</evidence>
<dbReference type="Proteomes" id="UP000004169">
    <property type="component" value="Unassembled WGS sequence"/>
</dbReference>
<keyword evidence="4" id="KW-1185">Reference proteome</keyword>